<keyword evidence="4" id="KW-0804">Transcription</keyword>
<dbReference type="CDD" id="cd12148">
    <property type="entry name" value="fungal_TF_MHR"/>
    <property type="match status" value="1"/>
</dbReference>
<dbReference type="GO" id="GO:0000976">
    <property type="term" value="F:transcription cis-regulatory region binding"/>
    <property type="evidence" value="ECO:0007669"/>
    <property type="project" value="TreeGrafter"/>
</dbReference>
<evidence type="ECO:0000256" key="5">
    <source>
        <dbReference type="ARBA" id="ARBA00023242"/>
    </source>
</evidence>
<comment type="subcellular location">
    <subcellularLocation>
        <location evidence="1">Nucleus</location>
    </subcellularLocation>
</comment>
<dbReference type="GO" id="GO:0005634">
    <property type="term" value="C:nucleus"/>
    <property type="evidence" value="ECO:0007669"/>
    <property type="project" value="UniProtKB-SubCell"/>
</dbReference>
<keyword evidence="5" id="KW-0539">Nucleus</keyword>
<evidence type="ECO:0000256" key="2">
    <source>
        <dbReference type="ARBA" id="ARBA00023015"/>
    </source>
</evidence>
<gene>
    <name evidence="7" type="ORF">AAL_01792</name>
</gene>
<keyword evidence="8" id="KW-1185">Reference proteome</keyword>
<organism evidence="7 8">
    <name type="scientific">Moelleriella libera RCEF 2490</name>
    <dbReference type="NCBI Taxonomy" id="1081109"/>
    <lineage>
        <taxon>Eukaryota</taxon>
        <taxon>Fungi</taxon>
        <taxon>Dikarya</taxon>
        <taxon>Ascomycota</taxon>
        <taxon>Pezizomycotina</taxon>
        <taxon>Sordariomycetes</taxon>
        <taxon>Hypocreomycetidae</taxon>
        <taxon>Hypocreales</taxon>
        <taxon>Clavicipitaceae</taxon>
        <taxon>Moelleriella</taxon>
    </lineage>
</organism>
<accession>A0A166UG27</accession>
<sequence length="675" mass="74649">MQAVRTAQIEERLNGLVNLLQASGELPPSHSPLATLSDAAAREQSSMNQDTPSASGSTPSYQPYAHTWTIPETYNCQAIPSCICRPMPGHAPPPPDSDDVLLGLYRTQMQPVYPFVIIPPHMSAAELRASKPFLMSAIRMVTSFRSLRSMSAQLSRLMGHISDHVLIRSAKSLELLQGILVITGWYQYHCMMHAQLNNLLALAGSLIGDIGLNCPPGVREQARLMVAKPPEPSGRTNEERRALLGVWFMTCNVSISFNRIDPMKYTAYIQDCLKVLEKDEEYESDITLLHLVKVQRLMVRIFELTSKDRGEEDMPGIPTAPMSAYVAALQNEIDTLHANLPPSLQNDSIFMTYLGTARLRLYEPPAVDLTLVRSLAESMTTGQRGQTTPLDKLYQSSAALRNWFDTWLSVPATSYFRLPLCNMSQLVYAITMLGRWAQLATPRTMYEGGTPMPSGSEGSPYGSAARIASNELSESQALTRPINCDQQSPCRDRDLIQAVSALQSQLQSQPGLTINIPEILSTMCSRCEQVNLIFQQTSPEEEKTDNNIWTFSALKIRITRVKLERWAELVAAAAENTSRLPKAEATPRWRGSYPQTPAPGVSMGQGPAGLVSSGLAQDQTQIQNFFDSTSWTADLLDGVDPTIWFDGYLDWGSMMMNSTGNAMGPVEVPQIQIRN</sequence>
<evidence type="ECO:0000256" key="1">
    <source>
        <dbReference type="ARBA" id="ARBA00004123"/>
    </source>
</evidence>
<dbReference type="GO" id="GO:0000981">
    <property type="term" value="F:DNA-binding transcription factor activity, RNA polymerase II-specific"/>
    <property type="evidence" value="ECO:0007669"/>
    <property type="project" value="TreeGrafter"/>
</dbReference>
<evidence type="ECO:0000256" key="4">
    <source>
        <dbReference type="ARBA" id="ARBA00023163"/>
    </source>
</evidence>
<dbReference type="PANTHER" id="PTHR31845">
    <property type="entry name" value="FINGER DOMAIN PROTEIN, PUTATIVE-RELATED"/>
    <property type="match status" value="1"/>
</dbReference>
<dbReference type="PANTHER" id="PTHR31845:SF10">
    <property type="entry name" value="ZN(II)2CYS6 TRANSCRIPTION FACTOR (EUROFUNG)"/>
    <property type="match status" value="1"/>
</dbReference>
<keyword evidence="3" id="KW-0238">DNA-binding</keyword>
<evidence type="ECO:0000313" key="8">
    <source>
        <dbReference type="Proteomes" id="UP000078544"/>
    </source>
</evidence>
<dbReference type="AlphaFoldDB" id="A0A166UG27"/>
<dbReference type="STRING" id="1081109.A0A166UG27"/>
<reference evidence="7 8" key="1">
    <citation type="journal article" date="2016" name="Genome Biol. Evol.">
        <title>Divergent and convergent evolution of fungal pathogenicity.</title>
        <authorList>
            <person name="Shang Y."/>
            <person name="Xiao G."/>
            <person name="Zheng P."/>
            <person name="Cen K."/>
            <person name="Zhan S."/>
            <person name="Wang C."/>
        </authorList>
    </citation>
    <scope>NUCLEOTIDE SEQUENCE [LARGE SCALE GENOMIC DNA]</scope>
    <source>
        <strain evidence="7 8">RCEF 2490</strain>
    </source>
</reference>
<feature type="compositionally biased region" description="Polar residues" evidence="6">
    <location>
        <begin position="43"/>
        <end position="60"/>
    </location>
</feature>
<dbReference type="OrthoDB" id="5226580at2759"/>
<dbReference type="EMBL" id="AZGY01000002">
    <property type="protein sequence ID" value="OAA32460.1"/>
    <property type="molecule type" value="Genomic_DNA"/>
</dbReference>
<name>A0A166UG27_9HYPO</name>
<comment type="caution">
    <text evidence="7">The sequence shown here is derived from an EMBL/GenBank/DDBJ whole genome shotgun (WGS) entry which is preliminary data.</text>
</comment>
<protein>
    <submittedName>
        <fullName evidence="7">Uncharacterized protein</fullName>
    </submittedName>
</protein>
<dbReference type="Proteomes" id="UP000078544">
    <property type="component" value="Unassembled WGS sequence"/>
</dbReference>
<evidence type="ECO:0000313" key="7">
    <source>
        <dbReference type="EMBL" id="OAA32460.1"/>
    </source>
</evidence>
<proteinExistence type="predicted"/>
<evidence type="ECO:0000256" key="3">
    <source>
        <dbReference type="ARBA" id="ARBA00023125"/>
    </source>
</evidence>
<dbReference type="InterPro" id="IPR051089">
    <property type="entry name" value="prtT"/>
</dbReference>
<keyword evidence="2" id="KW-0805">Transcription regulation</keyword>
<evidence type="ECO:0000256" key="6">
    <source>
        <dbReference type="SAM" id="MobiDB-lite"/>
    </source>
</evidence>
<feature type="region of interest" description="Disordered" evidence="6">
    <location>
        <begin position="39"/>
        <end position="60"/>
    </location>
</feature>